<sequence length="179" mass="20003">MSTVPLDYAQGILTALVREVPYLETWRASLDDQEVQWALERVGREGIRAFIISLALLKIAGSPSSRAKRGEPVLPNTSELVAAIEARRVLTFNLPAELVKHATQTIQHRIHTQVRKSNAANASALWALSNAATNPELWRLSEAAEAKEQHSLLKPTIGRRVARLHGTTKEEWERRARAF</sequence>
<protein>
    <submittedName>
        <fullName evidence="1">Uncharacterized protein</fullName>
    </submittedName>
</protein>
<dbReference type="Proteomes" id="UP000199069">
    <property type="component" value="Unassembled WGS sequence"/>
</dbReference>
<proteinExistence type="predicted"/>
<dbReference type="Proteomes" id="UP000239560">
    <property type="component" value="Unassembled WGS sequence"/>
</dbReference>
<evidence type="ECO:0000313" key="4">
    <source>
        <dbReference type="Proteomes" id="UP000239560"/>
    </source>
</evidence>
<dbReference type="OrthoDB" id="10363336at2759"/>
<dbReference type="AlphaFoldDB" id="A0A0K3CF67"/>
<keyword evidence="3" id="KW-1185">Reference proteome</keyword>
<organism evidence="1 3">
    <name type="scientific">Rhodotorula toruloides</name>
    <name type="common">Yeast</name>
    <name type="synonym">Rhodosporidium toruloides</name>
    <dbReference type="NCBI Taxonomy" id="5286"/>
    <lineage>
        <taxon>Eukaryota</taxon>
        <taxon>Fungi</taxon>
        <taxon>Dikarya</taxon>
        <taxon>Basidiomycota</taxon>
        <taxon>Pucciniomycotina</taxon>
        <taxon>Microbotryomycetes</taxon>
        <taxon>Sporidiobolales</taxon>
        <taxon>Sporidiobolaceae</taxon>
        <taxon>Rhodotorula</taxon>
    </lineage>
</organism>
<name>A0A0K3CF67_RHOTO</name>
<dbReference type="EMBL" id="CWKI01000006">
    <property type="protein sequence ID" value="CTR07222.1"/>
    <property type="molecule type" value="Genomic_DNA"/>
</dbReference>
<evidence type="ECO:0000313" key="1">
    <source>
        <dbReference type="EMBL" id="CTR07222.1"/>
    </source>
</evidence>
<reference evidence="1 3" key="1">
    <citation type="submission" date="2015-07" db="EMBL/GenBank/DDBJ databases">
        <authorList>
            <person name="Cajimat M.N.B."/>
            <person name="Milazzo M.L."/>
            <person name="Fulhorst C.F."/>
        </authorList>
    </citation>
    <scope>NUCLEOTIDE SEQUENCE [LARGE SCALE GENOMIC DNA]</scope>
    <source>
        <strain evidence="1">Single colony</strain>
    </source>
</reference>
<accession>A0A0K3CF67</accession>
<reference evidence="2 4" key="2">
    <citation type="journal article" date="2018" name="Elife">
        <title>Functional genomics of lipid metabolism in the oleaginous yeast Rhodosporidium toruloides.</title>
        <authorList>
            <person name="Coradetti S.T."/>
            <person name="Pinel D."/>
            <person name="Geiselman G."/>
            <person name="Ito M."/>
            <person name="Mondo S."/>
            <person name="Reilly M.C."/>
            <person name="Cheng Y.F."/>
            <person name="Bauer S."/>
            <person name="Grigoriev I."/>
            <person name="Gladden J.M."/>
            <person name="Simmons B.A."/>
            <person name="Brem R."/>
            <person name="Arkin A.P."/>
            <person name="Skerker J.M."/>
        </authorList>
    </citation>
    <scope>NUCLEOTIDE SEQUENCE [LARGE SCALE GENOMIC DNA]</scope>
    <source>
        <strain evidence="2 4">NBRC 0880</strain>
    </source>
</reference>
<evidence type="ECO:0000313" key="3">
    <source>
        <dbReference type="Proteomes" id="UP000199069"/>
    </source>
</evidence>
<dbReference type="EMBL" id="LCTV02000006">
    <property type="protein sequence ID" value="PRQ74125.1"/>
    <property type="molecule type" value="Genomic_DNA"/>
</dbReference>
<evidence type="ECO:0000313" key="2">
    <source>
        <dbReference type="EMBL" id="PRQ74125.1"/>
    </source>
</evidence>
<gene>
    <name evidence="1" type="primary">FGENESH: predicted gene_6.5</name>
    <name evidence="2" type="ORF">AAT19DRAFT_14478</name>
    <name evidence="1" type="ORF">BN2166_0030830</name>
</gene>